<dbReference type="AlphaFoldDB" id="A0AAW9CPD3"/>
<accession>A0AAW9CPD3</accession>
<protein>
    <recommendedName>
        <fullName evidence="3">Transposase</fullName>
    </recommendedName>
</protein>
<name>A0AAW9CPD3_BURTH</name>
<dbReference type="EMBL" id="QXCT01000001">
    <property type="protein sequence ID" value="MDW9252262.1"/>
    <property type="molecule type" value="Genomic_DNA"/>
</dbReference>
<sequence length="39" mass="4800">MKYRRGMIGVFGFRKNQFETELSFGFYEVWMTAERRARC</sequence>
<organism evidence="1 2">
    <name type="scientific">Burkholderia thailandensis</name>
    <dbReference type="NCBI Taxonomy" id="57975"/>
    <lineage>
        <taxon>Bacteria</taxon>
        <taxon>Pseudomonadati</taxon>
        <taxon>Pseudomonadota</taxon>
        <taxon>Betaproteobacteria</taxon>
        <taxon>Burkholderiales</taxon>
        <taxon>Burkholderiaceae</taxon>
        <taxon>Burkholderia</taxon>
        <taxon>pseudomallei group</taxon>
    </lineage>
</organism>
<gene>
    <name evidence="1" type="ORF">C7S16_6044</name>
</gene>
<evidence type="ECO:0000313" key="1">
    <source>
        <dbReference type="EMBL" id="MDW9252262.1"/>
    </source>
</evidence>
<comment type="caution">
    <text evidence="1">The sequence shown here is derived from an EMBL/GenBank/DDBJ whole genome shotgun (WGS) entry which is preliminary data.</text>
</comment>
<evidence type="ECO:0008006" key="3">
    <source>
        <dbReference type="Google" id="ProtNLM"/>
    </source>
</evidence>
<evidence type="ECO:0000313" key="2">
    <source>
        <dbReference type="Proteomes" id="UP001272137"/>
    </source>
</evidence>
<dbReference type="Proteomes" id="UP001272137">
    <property type="component" value="Unassembled WGS sequence"/>
</dbReference>
<proteinExistence type="predicted"/>
<reference evidence="1" key="1">
    <citation type="submission" date="2018-08" db="EMBL/GenBank/DDBJ databases">
        <title>Identification of Burkholderia cepacia strains that express a Burkholderia pseudomallei-like capsular polysaccharide.</title>
        <authorList>
            <person name="Burtnick M.N."/>
            <person name="Vongsouvath M."/>
            <person name="Newton P."/>
            <person name="Wuthiekanun V."/>
            <person name="Limmathurotsakul D."/>
            <person name="Brett P.J."/>
            <person name="Chantratita N."/>
            <person name="Dance D.A."/>
        </authorList>
    </citation>
    <scope>NUCLEOTIDE SEQUENCE</scope>
    <source>
        <strain evidence="1">SBXCC001</strain>
    </source>
</reference>